<dbReference type="EMBL" id="BAAAVV010000013">
    <property type="protein sequence ID" value="GAA3180837.1"/>
    <property type="molecule type" value="Genomic_DNA"/>
</dbReference>
<proteinExistence type="predicted"/>
<comment type="caution">
    <text evidence="1">The sequence shown here is derived from an EMBL/GenBank/DDBJ whole genome shotgun (WGS) entry which is preliminary data.</text>
</comment>
<sequence>MTIVETDALSRVVLPGHSNQRFILTENSDGSLLLQPARVVTEAQAEYESVPELRALLARASESRTVHRVRRPE</sequence>
<organism evidence="1 2">
    <name type="scientific">Blastococcus jejuensis</name>
    <dbReference type="NCBI Taxonomy" id="351224"/>
    <lineage>
        <taxon>Bacteria</taxon>
        <taxon>Bacillati</taxon>
        <taxon>Actinomycetota</taxon>
        <taxon>Actinomycetes</taxon>
        <taxon>Geodermatophilales</taxon>
        <taxon>Geodermatophilaceae</taxon>
        <taxon>Blastococcus</taxon>
    </lineage>
</organism>
<evidence type="ECO:0000313" key="2">
    <source>
        <dbReference type="Proteomes" id="UP001499924"/>
    </source>
</evidence>
<reference evidence="2" key="1">
    <citation type="journal article" date="2019" name="Int. J. Syst. Evol. Microbiol.">
        <title>The Global Catalogue of Microorganisms (GCM) 10K type strain sequencing project: providing services to taxonomists for standard genome sequencing and annotation.</title>
        <authorList>
            <consortium name="The Broad Institute Genomics Platform"/>
            <consortium name="The Broad Institute Genome Sequencing Center for Infectious Disease"/>
            <person name="Wu L."/>
            <person name="Ma J."/>
        </authorList>
    </citation>
    <scope>NUCLEOTIDE SEQUENCE [LARGE SCALE GENOMIC DNA]</scope>
    <source>
        <strain evidence="2">JCM 15614</strain>
    </source>
</reference>
<evidence type="ECO:0000313" key="1">
    <source>
        <dbReference type="EMBL" id="GAA3180837.1"/>
    </source>
</evidence>
<gene>
    <name evidence="1" type="ORF">GCM10010531_38730</name>
</gene>
<keyword evidence="2" id="KW-1185">Reference proteome</keyword>
<protein>
    <submittedName>
        <fullName evidence="1">Uncharacterized protein</fullName>
    </submittedName>
</protein>
<dbReference type="Proteomes" id="UP001499924">
    <property type="component" value="Unassembled WGS sequence"/>
</dbReference>
<name>A0ABP6PJT3_9ACTN</name>
<dbReference type="RefSeq" id="WP_344690697.1">
    <property type="nucleotide sequence ID" value="NZ_BAAAVV010000013.1"/>
</dbReference>
<accession>A0ABP6PJT3</accession>